<protein>
    <recommendedName>
        <fullName evidence="4">Orphan protein</fullName>
    </recommendedName>
</protein>
<dbReference type="KEGG" id="ptn:PTRA_a0731"/>
<organism evidence="2">
    <name type="scientific">Pseudoalteromonas translucida KMM 520</name>
    <dbReference type="NCBI Taxonomy" id="1315283"/>
    <lineage>
        <taxon>Bacteria</taxon>
        <taxon>Pseudomonadati</taxon>
        <taxon>Pseudomonadota</taxon>
        <taxon>Gammaproteobacteria</taxon>
        <taxon>Alteromonadales</taxon>
        <taxon>Pseudoalteromonadaceae</taxon>
        <taxon>Pseudoalteromonas</taxon>
    </lineage>
</organism>
<evidence type="ECO:0000256" key="1">
    <source>
        <dbReference type="SAM" id="Coils"/>
    </source>
</evidence>
<name>A0A0U2VEY0_9GAMM</name>
<reference evidence="2 3" key="1">
    <citation type="submission" date="2015-03" db="EMBL/GenBank/DDBJ databases">
        <authorList>
            <person name="Murphy D."/>
        </authorList>
    </citation>
    <scope>NUCLEOTIDE SEQUENCE [LARGE SCALE GENOMIC DNA]</scope>
    <source>
        <strain evidence="2 3">KMM 520</strain>
    </source>
</reference>
<dbReference type="OrthoDB" id="6315856at2"/>
<gene>
    <name evidence="2" type="ORF">PTRA_a0731</name>
</gene>
<evidence type="ECO:0008006" key="4">
    <source>
        <dbReference type="Google" id="ProtNLM"/>
    </source>
</evidence>
<proteinExistence type="predicted"/>
<accession>A0A0U2VEY0</accession>
<dbReference type="PATRIC" id="fig|1315283.4.peg.651"/>
<evidence type="ECO:0000313" key="2">
    <source>
        <dbReference type="EMBL" id="ALS32053.1"/>
    </source>
</evidence>
<keyword evidence="1" id="KW-0175">Coiled coil</keyword>
<feature type="coiled-coil region" evidence="1">
    <location>
        <begin position="81"/>
        <end position="108"/>
    </location>
</feature>
<dbReference type="AlphaFoldDB" id="A0A0U2VEY0"/>
<evidence type="ECO:0000313" key="3">
    <source>
        <dbReference type="Proteomes" id="UP000065261"/>
    </source>
</evidence>
<sequence>MLNKSNLFGLCCFILGVGLTSGYFLFLHSMPIQAQQSQPFSYKSIVIKHASNESLNSTDEHVNSADGNLQAESIAPYTHKIATLTSELELKTKQLKRVEQALKLAQLDQLDFAKQLEEKFIAEDENSQWSYEVETALTDFLITSDLSNTAQLTSLECKQTLCKFSLIADKNNQQGHVQWRELNDKLALMPWWQQFKLTASNSTDERIDFIVSTKE</sequence>
<dbReference type="RefSeq" id="WP_058372675.1">
    <property type="nucleotide sequence ID" value="NZ_CP011034.1"/>
</dbReference>
<dbReference type="EMBL" id="CP011034">
    <property type="protein sequence ID" value="ALS32053.1"/>
    <property type="molecule type" value="Genomic_DNA"/>
</dbReference>
<dbReference type="Proteomes" id="UP000065261">
    <property type="component" value="Chromosome I"/>
</dbReference>